<dbReference type="OrthoDB" id="298084at2759"/>
<dbReference type="SMART" id="SM00225">
    <property type="entry name" value="BTB"/>
    <property type="match status" value="1"/>
</dbReference>
<dbReference type="Proteomes" id="UP000789759">
    <property type="component" value="Unassembled WGS sequence"/>
</dbReference>
<gene>
    <name evidence="3" type="ORF">CPELLU_LOCUS9834</name>
</gene>
<dbReference type="Gene3D" id="3.30.710.10">
    <property type="entry name" value="Potassium Channel Kv1.1, Chain A"/>
    <property type="match status" value="1"/>
</dbReference>
<proteinExistence type="predicted"/>
<feature type="non-terminal residue" evidence="3">
    <location>
        <position position="512"/>
    </location>
</feature>
<dbReference type="InterPro" id="IPR000210">
    <property type="entry name" value="BTB/POZ_dom"/>
</dbReference>
<dbReference type="Pfam" id="PF07534">
    <property type="entry name" value="TLD"/>
    <property type="match status" value="1"/>
</dbReference>
<evidence type="ECO:0000313" key="4">
    <source>
        <dbReference type="Proteomes" id="UP000789759"/>
    </source>
</evidence>
<evidence type="ECO:0000259" key="1">
    <source>
        <dbReference type="PROSITE" id="PS50097"/>
    </source>
</evidence>
<comment type="caution">
    <text evidence="3">The sequence shown here is derived from an EMBL/GenBank/DDBJ whole genome shotgun (WGS) entry which is preliminary data.</text>
</comment>
<reference evidence="3" key="1">
    <citation type="submission" date="2021-06" db="EMBL/GenBank/DDBJ databases">
        <authorList>
            <person name="Kallberg Y."/>
            <person name="Tangrot J."/>
            <person name="Rosling A."/>
        </authorList>
    </citation>
    <scope>NUCLEOTIDE SEQUENCE</scope>
    <source>
        <strain evidence="3">FL966</strain>
    </source>
</reference>
<dbReference type="PROSITE" id="PS50097">
    <property type="entry name" value="BTB"/>
    <property type="match status" value="1"/>
</dbReference>
<dbReference type="InterPro" id="IPR006571">
    <property type="entry name" value="TLDc_dom"/>
</dbReference>
<evidence type="ECO:0000313" key="3">
    <source>
        <dbReference type="EMBL" id="CAG8661733.1"/>
    </source>
</evidence>
<evidence type="ECO:0000259" key="2">
    <source>
        <dbReference type="PROSITE" id="PS51886"/>
    </source>
</evidence>
<feature type="domain" description="TLDc" evidence="2">
    <location>
        <begin position="332"/>
        <end position="501"/>
    </location>
</feature>
<accession>A0A9N9E1W4</accession>
<dbReference type="Pfam" id="PF00651">
    <property type="entry name" value="BTB"/>
    <property type="match status" value="1"/>
</dbReference>
<sequence>MTSVFSDDLTEDFKKLYETKEHYDTIIIVGEEPNVERIYAHSIILCTRSTYFRSALSDKCVKRKDGYWILSKPNLNALTFEIILKFLYCGIVDFSNQKLETILEILVAADEFLIQKLIDFVQTFFISNSYTYLQQSPIKMIHFIIHNNQFNEIKEAYLEEICRNPHLLFDSEEFPLLEEDALKLILKCDNLDMKENIIWKKLVEWGIAQNTVLEDTKSDGMMSVDIKNNDMMYEDTKNNGTMCEDTKSDGMMCEDKENYNINILKETLGELIKLIRFYQMDRKEFIPEVWEYMSILPKDLIKDVLRCYLDSDAKPFYQPFLIRWGNFKIDSILINREIALLLMKWIDKKSKDDKNLKGFKYNFNLLFRSSLDGLSSQAFHRKCDNKGATFIIAKIQDSNFLIGGYNPLDWIGKNVRKRTKSSFLFATDSKDLKNAVVSRVNRNDVGFAIHCNDSQGPIFGEGPDLYVPNNSTTWKFKPKSYPKLMNSTSHTILDYEVFQVVSNVTEFSVKDQ</sequence>
<dbReference type="PANTHER" id="PTHR24410">
    <property type="entry name" value="HL07962P-RELATED"/>
    <property type="match status" value="1"/>
</dbReference>
<dbReference type="SUPFAM" id="SSF54695">
    <property type="entry name" value="POZ domain"/>
    <property type="match status" value="1"/>
</dbReference>
<dbReference type="PROSITE" id="PS51886">
    <property type="entry name" value="TLDC"/>
    <property type="match status" value="1"/>
</dbReference>
<dbReference type="AlphaFoldDB" id="A0A9N9E1W4"/>
<dbReference type="CDD" id="cd18186">
    <property type="entry name" value="BTB_POZ_ZBTB_KLHL-like"/>
    <property type="match status" value="1"/>
</dbReference>
<dbReference type="EMBL" id="CAJVQA010007775">
    <property type="protein sequence ID" value="CAG8661733.1"/>
    <property type="molecule type" value="Genomic_DNA"/>
</dbReference>
<name>A0A9N9E1W4_9GLOM</name>
<dbReference type="InterPro" id="IPR051481">
    <property type="entry name" value="BTB-POZ/Galectin-3-binding"/>
</dbReference>
<dbReference type="InterPro" id="IPR011333">
    <property type="entry name" value="SKP1/BTB/POZ_sf"/>
</dbReference>
<dbReference type="SMART" id="SM00584">
    <property type="entry name" value="TLDc"/>
    <property type="match status" value="1"/>
</dbReference>
<organism evidence="3 4">
    <name type="scientific">Cetraspora pellucida</name>
    <dbReference type="NCBI Taxonomy" id="1433469"/>
    <lineage>
        <taxon>Eukaryota</taxon>
        <taxon>Fungi</taxon>
        <taxon>Fungi incertae sedis</taxon>
        <taxon>Mucoromycota</taxon>
        <taxon>Glomeromycotina</taxon>
        <taxon>Glomeromycetes</taxon>
        <taxon>Diversisporales</taxon>
        <taxon>Gigasporaceae</taxon>
        <taxon>Cetraspora</taxon>
    </lineage>
</organism>
<dbReference type="PANTHER" id="PTHR24410:SF23">
    <property type="entry name" value="BTB DOMAIN-CONTAINING PROTEIN-RELATED"/>
    <property type="match status" value="1"/>
</dbReference>
<feature type="domain" description="BTB" evidence="1">
    <location>
        <begin position="23"/>
        <end position="96"/>
    </location>
</feature>
<keyword evidence="4" id="KW-1185">Reference proteome</keyword>
<protein>
    <submittedName>
        <fullName evidence="3">19963_t:CDS:1</fullName>
    </submittedName>
</protein>